<keyword evidence="2" id="KW-0677">Repeat</keyword>
<evidence type="ECO:0000256" key="1">
    <source>
        <dbReference type="ARBA" id="ARBA00022614"/>
    </source>
</evidence>
<reference evidence="4" key="1">
    <citation type="submission" date="2025-08" db="UniProtKB">
        <authorList>
            <consortium name="RefSeq"/>
        </authorList>
    </citation>
    <scope>IDENTIFICATION</scope>
</reference>
<evidence type="ECO:0000313" key="3">
    <source>
        <dbReference type="Proteomes" id="UP000515126"/>
    </source>
</evidence>
<keyword evidence="1" id="KW-0433">Leucine-rich repeat</keyword>
<name>A0A6P5PI65_MUSCR</name>
<accession>A0A6P5PI65</accession>
<dbReference type="GeneID" id="110292108"/>
<organism evidence="3 4">
    <name type="scientific">Mus caroli</name>
    <name type="common">Ryukyu mouse</name>
    <name type="synonym">Ricefield mouse</name>
    <dbReference type="NCBI Taxonomy" id="10089"/>
    <lineage>
        <taxon>Eukaryota</taxon>
        <taxon>Metazoa</taxon>
        <taxon>Chordata</taxon>
        <taxon>Craniata</taxon>
        <taxon>Vertebrata</taxon>
        <taxon>Euteleostomi</taxon>
        <taxon>Mammalia</taxon>
        <taxon>Eutheria</taxon>
        <taxon>Euarchontoglires</taxon>
        <taxon>Glires</taxon>
        <taxon>Rodentia</taxon>
        <taxon>Myomorpha</taxon>
        <taxon>Muroidea</taxon>
        <taxon>Muridae</taxon>
        <taxon>Murinae</taxon>
        <taxon>Mus</taxon>
        <taxon>Mus</taxon>
    </lineage>
</organism>
<evidence type="ECO:0000313" key="4">
    <source>
        <dbReference type="RefSeq" id="XP_021014883.1"/>
    </source>
</evidence>
<keyword evidence="3" id="KW-1185">Reference proteome</keyword>
<dbReference type="KEGG" id="mcal:110292108"/>
<dbReference type="Proteomes" id="UP000515126">
    <property type="component" value="Chromosome 4"/>
</dbReference>
<dbReference type="PANTHER" id="PTHR14224:SF3">
    <property type="entry name" value="PRAME LIKE 17-RELATED"/>
    <property type="match status" value="1"/>
</dbReference>
<protein>
    <submittedName>
        <fullName evidence="4">PRAME family member 18-like</fullName>
    </submittedName>
</protein>
<dbReference type="PANTHER" id="PTHR14224">
    <property type="entry name" value="SIMILAR TO PREFERENTIALLY EXPRESSED ANTIGEN IN MELANOMA-LIKE 3"/>
    <property type="match status" value="1"/>
</dbReference>
<evidence type="ECO:0000256" key="2">
    <source>
        <dbReference type="ARBA" id="ARBA00022737"/>
    </source>
</evidence>
<dbReference type="GO" id="GO:0005737">
    <property type="term" value="C:cytoplasm"/>
    <property type="evidence" value="ECO:0007669"/>
    <property type="project" value="TreeGrafter"/>
</dbReference>
<dbReference type="RefSeq" id="XP_021014883.1">
    <property type="nucleotide sequence ID" value="XM_021159224.1"/>
</dbReference>
<proteinExistence type="predicted"/>
<dbReference type="InterPro" id="IPR050694">
    <property type="entry name" value="LRRC14/PRAME"/>
</dbReference>
<sequence>MSTYNPPTLLQLALEGVLRKDSIDFSDLEALPIMLFPPLFIKAFNSRHTEIIKKMVATWPFPCLPVGTLLETADVEMLQTVLDGIDILLTQNVSLRCKLQVLELRDVHQHFWDVWTGREDEVHSAETRSEKKVGEGISRKPLRGVKIYYVHSYQTDWSVQTFCL</sequence>
<gene>
    <name evidence="4" type="primary">LOC110292108</name>
</gene>
<dbReference type="AlphaFoldDB" id="A0A6P5PI65"/>